<dbReference type="Proteomes" id="UP001279642">
    <property type="component" value="Unassembled WGS sequence"/>
</dbReference>
<gene>
    <name evidence="5" type="ORF">SMD27_17185</name>
</gene>
<keyword evidence="3" id="KW-0472">Membrane</keyword>
<dbReference type="SUPFAM" id="SSF55961">
    <property type="entry name" value="Bet v1-like"/>
    <property type="match status" value="1"/>
</dbReference>
<dbReference type="Pfam" id="PF03364">
    <property type="entry name" value="Polyketide_cyc"/>
    <property type="match status" value="1"/>
</dbReference>
<dbReference type="EMBL" id="JAXCLW010000005">
    <property type="protein sequence ID" value="MDY0884581.1"/>
    <property type="molecule type" value="Genomic_DNA"/>
</dbReference>
<evidence type="ECO:0000313" key="5">
    <source>
        <dbReference type="EMBL" id="MDY0884581.1"/>
    </source>
</evidence>
<keyword evidence="3" id="KW-0812">Transmembrane</keyword>
<keyword evidence="6" id="KW-1185">Reference proteome</keyword>
<accession>A0ABU5EE27</accession>
<keyword evidence="3" id="KW-1133">Transmembrane helix</keyword>
<reference evidence="5 6" key="1">
    <citation type="journal article" date="2016" name="Antonie Van Leeuwenhoek">
        <title>Dongia soli sp. nov., isolated from soil from Dokdo, Korea.</title>
        <authorList>
            <person name="Kim D.U."/>
            <person name="Lee H."/>
            <person name="Kim H."/>
            <person name="Kim S.G."/>
            <person name="Ka J.O."/>
        </authorList>
    </citation>
    <scope>NUCLEOTIDE SEQUENCE [LARGE SCALE GENOMIC DNA]</scope>
    <source>
        <strain evidence="5 6">D78</strain>
    </source>
</reference>
<evidence type="ECO:0000256" key="2">
    <source>
        <dbReference type="SAM" id="MobiDB-lite"/>
    </source>
</evidence>
<dbReference type="CDD" id="cd07817">
    <property type="entry name" value="SRPBCC_8"/>
    <property type="match status" value="1"/>
</dbReference>
<evidence type="ECO:0000256" key="1">
    <source>
        <dbReference type="ARBA" id="ARBA00008918"/>
    </source>
</evidence>
<dbReference type="InterPro" id="IPR005031">
    <property type="entry name" value="COQ10_START"/>
</dbReference>
<evidence type="ECO:0000313" key="6">
    <source>
        <dbReference type="Proteomes" id="UP001279642"/>
    </source>
</evidence>
<dbReference type="InterPro" id="IPR023393">
    <property type="entry name" value="START-like_dom_sf"/>
</dbReference>
<organism evidence="5 6">
    <name type="scientific">Dongia soli</name>
    <dbReference type="NCBI Taxonomy" id="600628"/>
    <lineage>
        <taxon>Bacteria</taxon>
        <taxon>Pseudomonadati</taxon>
        <taxon>Pseudomonadota</taxon>
        <taxon>Alphaproteobacteria</taxon>
        <taxon>Rhodospirillales</taxon>
        <taxon>Dongiaceae</taxon>
        <taxon>Dongia</taxon>
    </lineage>
</organism>
<name>A0ABU5EE27_9PROT</name>
<dbReference type="Gene3D" id="3.30.530.20">
    <property type="match status" value="1"/>
</dbReference>
<feature type="region of interest" description="Disordered" evidence="2">
    <location>
        <begin position="1"/>
        <end position="24"/>
    </location>
</feature>
<evidence type="ECO:0000259" key="4">
    <source>
        <dbReference type="Pfam" id="PF03364"/>
    </source>
</evidence>
<feature type="domain" description="Coenzyme Q-binding protein COQ10 START" evidence="4">
    <location>
        <begin position="81"/>
        <end position="190"/>
    </location>
</feature>
<evidence type="ECO:0000256" key="3">
    <source>
        <dbReference type="SAM" id="Phobius"/>
    </source>
</evidence>
<proteinExistence type="inferred from homology"/>
<dbReference type="RefSeq" id="WP_320509654.1">
    <property type="nucleotide sequence ID" value="NZ_JAXCLW010000005.1"/>
</dbReference>
<protein>
    <submittedName>
        <fullName evidence="5">SRPBCC family protein</fullName>
    </submittedName>
</protein>
<comment type="caution">
    <text evidence="5">The sequence shown here is derived from an EMBL/GenBank/DDBJ whole genome shotgun (WGS) entry which is preliminary data.</text>
</comment>
<comment type="similarity">
    <text evidence="1">Belongs to the ribosome association toxin RatA family.</text>
</comment>
<feature type="transmembrane region" description="Helical" evidence="3">
    <location>
        <begin position="30"/>
        <end position="50"/>
    </location>
</feature>
<sequence>MGYARESSPRQDRRRGSTQAGNRGKGLGNVGIAVALAGAAALGVIGVQALRRSSKMRVGGMSGATAGASAHGPEVERSLTIEKSVDELYRRWRDPQNFQKIIGHFAEVESLGDGRARWSAPAPLGEWYMRQVEDRPDELMRWEAEEASAPLQESSVRFRPAKGKQGSVVTVHMRLNPPGGVLGRAAAKIMHNVIPAEIASKMLHYFKSLVLTGEVPTTDRQPSARRDPDRRDY</sequence>